<evidence type="ECO:0000313" key="6">
    <source>
        <dbReference type="Proteomes" id="UP000184404"/>
    </source>
</evidence>
<dbReference type="GO" id="GO:0006046">
    <property type="term" value="P:N-acetylglucosamine catabolic process"/>
    <property type="evidence" value="ECO:0007669"/>
    <property type="project" value="UniProtKB-UniRule"/>
</dbReference>
<comment type="similarity">
    <text evidence="3">Belongs to the glucosamine/galactosamine-6-phosphate isomerase family. NagB subfamily.</text>
</comment>
<keyword evidence="6" id="KW-1185">Reference proteome</keyword>
<feature type="active site" description="Proton acceptor; for ring-opening step" evidence="3">
    <location>
        <position position="138"/>
    </location>
</feature>
<evidence type="ECO:0000313" key="5">
    <source>
        <dbReference type="EMBL" id="SHE34156.1"/>
    </source>
</evidence>
<evidence type="ECO:0000259" key="4">
    <source>
        <dbReference type="Pfam" id="PF01182"/>
    </source>
</evidence>
<accession>A0A1M4SPN2</accession>
<dbReference type="UniPathway" id="UPA00629">
    <property type="reaction ID" value="UER00684"/>
</dbReference>
<gene>
    <name evidence="3" type="primary">nagB</name>
    <name evidence="5" type="ORF">SAMN02745190_00206</name>
</gene>
<keyword evidence="2 3" id="KW-0119">Carbohydrate metabolism</keyword>
<dbReference type="STRING" id="1123243.SAMN02745190_00206"/>
<reference evidence="5 6" key="1">
    <citation type="submission" date="2016-11" db="EMBL/GenBank/DDBJ databases">
        <authorList>
            <person name="Jaros S."/>
            <person name="Januszkiewicz K."/>
            <person name="Wedrychowicz H."/>
        </authorList>
    </citation>
    <scope>NUCLEOTIDE SEQUENCE [LARGE SCALE GENOMIC DNA]</scope>
    <source>
        <strain evidence="5 6">DSM 10502</strain>
    </source>
</reference>
<dbReference type="Gene3D" id="3.40.50.1360">
    <property type="match status" value="1"/>
</dbReference>
<dbReference type="PANTHER" id="PTHR11280">
    <property type="entry name" value="GLUCOSAMINE-6-PHOSPHATE ISOMERASE"/>
    <property type="match status" value="1"/>
</dbReference>
<dbReference type="GO" id="GO:0005737">
    <property type="term" value="C:cytoplasm"/>
    <property type="evidence" value="ECO:0007669"/>
    <property type="project" value="TreeGrafter"/>
</dbReference>
<dbReference type="OrthoDB" id="9791139at2"/>
<dbReference type="EC" id="3.5.99.6" evidence="3"/>
<comment type="function">
    <text evidence="3">Catalyzes the reversible isomerization-deamination of glucosamine 6-phosphate (GlcN6P) to form fructose 6-phosphate (Fru6P) and ammonium ion.</text>
</comment>
<dbReference type="Proteomes" id="UP000184404">
    <property type="component" value="Unassembled WGS sequence"/>
</dbReference>
<dbReference type="GO" id="GO:0004342">
    <property type="term" value="F:glucosamine-6-phosphate deaminase activity"/>
    <property type="evidence" value="ECO:0007669"/>
    <property type="project" value="UniProtKB-UniRule"/>
</dbReference>
<feature type="active site" description="For ring-opening step" evidence="3">
    <location>
        <position position="143"/>
    </location>
</feature>
<proteinExistence type="inferred from homology"/>
<organism evidence="5 6">
    <name type="scientific">Schwartzia succinivorans DSM 10502</name>
    <dbReference type="NCBI Taxonomy" id="1123243"/>
    <lineage>
        <taxon>Bacteria</taxon>
        <taxon>Bacillati</taxon>
        <taxon>Bacillota</taxon>
        <taxon>Negativicutes</taxon>
        <taxon>Selenomonadales</taxon>
        <taxon>Selenomonadaceae</taxon>
        <taxon>Schwartzia</taxon>
    </lineage>
</organism>
<dbReference type="CDD" id="cd01399">
    <property type="entry name" value="GlcN6P_deaminase"/>
    <property type="match status" value="1"/>
</dbReference>
<feature type="active site" description="Proton acceptor; for enolization step" evidence="3">
    <location>
        <position position="67"/>
    </location>
</feature>
<feature type="active site" description="For ring-opening step" evidence="3">
    <location>
        <position position="136"/>
    </location>
</feature>
<name>A0A1M4SPN2_9FIRM</name>
<dbReference type="GO" id="GO:0019262">
    <property type="term" value="P:N-acetylneuraminate catabolic process"/>
    <property type="evidence" value="ECO:0007669"/>
    <property type="project" value="UniProtKB-UniRule"/>
</dbReference>
<protein>
    <recommendedName>
        <fullName evidence="3">Glucosamine-6-phosphate deaminase</fullName>
        <ecNumber evidence="3">3.5.99.6</ecNumber>
    </recommendedName>
    <alternativeName>
        <fullName evidence="3">GlcN6P deaminase</fullName>
        <shortName evidence="3">GNPDA</shortName>
    </alternativeName>
    <alternativeName>
        <fullName evidence="3">Glucosamine-6-phosphate isomerase</fullName>
    </alternativeName>
</protein>
<comment type="pathway">
    <text evidence="3">Amino-sugar metabolism; N-acetylneuraminate degradation; D-fructose 6-phosphate from N-acetylneuraminate: step 5/5.</text>
</comment>
<evidence type="ECO:0000256" key="2">
    <source>
        <dbReference type="ARBA" id="ARBA00023277"/>
    </source>
</evidence>
<dbReference type="AlphaFoldDB" id="A0A1M4SPN2"/>
<dbReference type="GO" id="GO:0006043">
    <property type="term" value="P:glucosamine catabolic process"/>
    <property type="evidence" value="ECO:0007669"/>
    <property type="project" value="TreeGrafter"/>
</dbReference>
<evidence type="ECO:0000256" key="3">
    <source>
        <dbReference type="HAMAP-Rule" id="MF_01241"/>
    </source>
</evidence>
<dbReference type="GO" id="GO:0042802">
    <property type="term" value="F:identical protein binding"/>
    <property type="evidence" value="ECO:0007669"/>
    <property type="project" value="TreeGrafter"/>
</dbReference>
<dbReference type="InterPro" id="IPR037171">
    <property type="entry name" value="NagB/RpiA_transferase-like"/>
</dbReference>
<dbReference type="RefSeq" id="WP_072934327.1">
    <property type="nucleotide sequence ID" value="NZ_FQUG01000002.1"/>
</dbReference>
<dbReference type="SUPFAM" id="SSF100950">
    <property type="entry name" value="NagB/RpiA/CoA transferase-like"/>
    <property type="match status" value="1"/>
</dbReference>
<sequence>MKVRINDSYEELSEAAAEFVINHIAYKPNSVLGLAAGGTPLLLYKLLGDACKEGRVDFSRVRTFNLDEYIGLPTDHPQSYRYFMQKNLFDHINIRDENIMSPDGMADDIALECGRYRAAIEAVGGIDLMILGIGPNAHIGFNEPGNCFVPDTHVVELSEATRQANARFFTKPEEPPHWAISVGVREIMFSQNILLLASGAGKTQALWQAVRGDITPEAPASILRLHRNVLLLADHAAAARLGDKEDE</sequence>
<dbReference type="Pfam" id="PF01182">
    <property type="entry name" value="Glucosamine_iso"/>
    <property type="match status" value="1"/>
</dbReference>
<feature type="domain" description="Glucosamine/galactosamine-6-phosphate isomerase" evidence="4">
    <location>
        <begin position="10"/>
        <end position="226"/>
    </location>
</feature>
<comment type="caution">
    <text evidence="3">Lacks conserved residue(s) required for the propagation of feature annotation.</text>
</comment>
<evidence type="ECO:0000256" key="1">
    <source>
        <dbReference type="ARBA" id="ARBA00022801"/>
    </source>
</evidence>
<dbReference type="PANTHER" id="PTHR11280:SF5">
    <property type="entry name" value="GLUCOSAMINE-6-PHOSPHATE ISOMERASE"/>
    <property type="match status" value="1"/>
</dbReference>
<dbReference type="GO" id="GO:0005975">
    <property type="term" value="P:carbohydrate metabolic process"/>
    <property type="evidence" value="ECO:0007669"/>
    <property type="project" value="InterPro"/>
</dbReference>
<comment type="catalytic activity">
    <reaction evidence="3">
        <text>alpha-D-glucosamine 6-phosphate + H2O = beta-D-fructose 6-phosphate + NH4(+)</text>
        <dbReference type="Rhea" id="RHEA:12172"/>
        <dbReference type="ChEBI" id="CHEBI:15377"/>
        <dbReference type="ChEBI" id="CHEBI:28938"/>
        <dbReference type="ChEBI" id="CHEBI:57634"/>
        <dbReference type="ChEBI" id="CHEBI:75989"/>
        <dbReference type="EC" id="3.5.99.6"/>
    </reaction>
</comment>
<dbReference type="InterPro" id="IPR004547">
    <property type="entry name" value="Glucosamine6P_isomerase"/>
</dbReference>
<dbReference type="InterPro" id="IPR006148">
    <property type="entry name" value="Glc/Gal-6P_isomerase"/>
</dbReference>
<dbReference type="NCBIfam" id="TIGR00502">
    <property type="entry name" value="nagB"/>
    <property type="match status" value="1"/>
</dbReference>
<dbReference type="HAMAP" id="MF_01241">
    <property type="entry name" value="GlcN6P_deamin"/>
    <property type="match status" value="1"/>
</dbReference>
<keyword evidence="1 3" id="KW-0378">Hydrolase</keyword>
<dbReference type="EMBL" id="FQUG01000002">
    <property type="protein sequence ID" value="SHE34156.1"/>
    <property type="molecule type" value="Genomic_DNA"/>
</dbReference>